<evidence type="ECO:0000313" key="4">
    <source>
        <dbReference type="Proteomes" id="UP000544110"/>
    </source>
</evidence>
<comment type="caution">
    <text evidence="3">The sequence shown here is derived from an EMBL/GenBank/DDBJ whole genome shotgun (WGS) entry which is preliminary data.</text>
</comment>
<dbReference type="EMBL" id="JACCAC010000001">
    <property type="protein sequence ID" value="NYG55982.1"/>
    <property type="molecule type" value="Genomic_DNA"/>
</dbReference>
<feature type="transmembrane region" description="Helical" evidence="2">
    <location>
        <begin position="139"/>
        <end position="165"/>
    </location>
</feature>
<dbReference type="AlphaFoldDB" id="A0A7Y9RWK3"/>
<keyword evidence="2" id="KW-1133">Transmembrane helix</keyword>
<dbReference type="Proteomes" id="UP000544110">
    <property type="component" value="Unassembled WGS sequence"/>
</dbReference>
<evidence type="ECO:0000313" key="3">
    <source>
        <dbReference type="EMBL" id="NYG55982.1"/>
    </source>
</evidence>
<proteinExistence type="predicted"/>
<gene>
    <name evidence="3" type="ORF">BJ989_002286</name>
</gene>
<sequence length="182" mass="17708">MSNDGGGGPVPWPGYAPPPPRRPSPWGTAGLATLVSFATGALAGSVVGLLALLLGGLVLLDVLAETTPDPGDGAGEVLAPLGLLLVGSAALAGLLALVACAVLLRSQGARRPWLVSSVAHGAALATGGLLGLLTSVAPLLVAPLLGLLALAAPTVTVLVVTGVLLTRTGLDPRPPAGFRPPA</sequence>
<evidence type="ECO:0000256" key="2">
    <source>
        <dbReference type="SAM" id="Phobius"/>
    </source>
</evidence>
<name>A0A7Y9RWK3_9ACTN</name>
<feature type="region of interest" description="Disordered" evidence="1">
    <location>
        <begin position="1"/>
        <end position="23"/>
    </location>
</feature>
<protein>
    <submittedName>
        <fullName evidence="3">Uncharacterized protein</fullName>
    </submittedName>
</protein>
<keyword evidence="2" id="KW-0812">Transmembrane</keyword>
<feature type="transmembrane region" description="Helical" evidence="2">
    <location>
        <begin position="31"/>
        <end position="60"/>
    </location>
</feature>
<dbReference type="RefSeq" id="WP_179518332.1">
    <property type="nucleotide sequence ID" value="NZ_JACCAC010000001.1"/>
</dbReference>
<feature type="transmembrane region" description="Helical" evidence="2">
    <location>
        <begin position="113"/>
        <end position="133"/>
    </location>
</feature>
<feature type="compositionally biased region" description="Pro residues" evidence="1">
    <location>
        <begin position="10"/>
        <end position="23"/>
    </location>
</feature>
<keyword evidence="4" id="KW-1185">Reference proteome</keyword>
<accession>A0A7Y9RWK3</accession>
<reference evidence="3 4" key="1">
    <citation type="submission" date="2020-07" db="EMBL/GenBank/DDBJ databases">
        <title>Sequencing the genomes of 1000 actinobacteria strains.</title>
        <authorList>
            <person name="Klenk H.-P."/>
        </authorList>
    </citation>
    <scope>NUCLEOTIDE SEQUENCE [LARGE SCALE GENOMIC DNA]</scope>
    <source>
        <strain evidence="3 4">DSM 24552</strain>
    </source>
</reference>
<keyword evidence="2" id="KW-0472">Membrane</keyword>
<feature type="transmembrane region" description="Helical" evidence="2">
    <location>
        <begin position="80"/>
        <end position="104"/>
    </location>
</feature>
<organism evidence="3 4">
    <name type="scientific">Nocardioides perillae</name>
    <dbReference type="NCBI Taxonomy" id="1119534"/>
    <lineage>
        <taxon>Bacteria</taxon>
        <taxon>Bacillati</taxon>
        <taxon>Actinomycetota</taxon>
        <taxon>Actinomycetes</taxon>
        <taxon>Propionibacteriales</taxon>
        <taxon>Nocardioidaceae</taxon>
        <taxon>Nocardioides</taxon>
    </lineage>
</organism>
<evidence type="ECO:0000256" key="1">
    <source>
        <dbReference type="SAM" id="MobiDB-lite"/>
    </source>
</evidence>